<dbReference type="Proteomes" id="UP000565579">
    <property type="component" value="Unassembled WGS sequence"/>
</dbReference>
<protein>
    <submittedName>
        <fullName evidence="2">Uncharacterized protein</fullName>
    </submittedName>
</protein>
<gene>
    <name evidence="2" type="ORF">HD593_011037</name>
</gene>
<evidence type="ECO:0000313" key="2">
    <source>
        <dbReference type="EMBL" id="MBB6556242.1"/>
    </source>
</evidence>
<dbReference type="RefSeq" id="WP_185110716.1">
    <property type="nucleotide sequence ID" value="NZ_BAAAXY010000153.1"/>
</dbReference>
<keyword evidence="3" id="KW-1185">Reference proteome</keyword>
<feature type="compositionally biased region" description="Basic and acidic residues" evidence="1">
    <location>
        <begin position="1"/>
        <end position="16"/>
    </location>
</feature>
<proteinExistence type="predicted"/>
<evidence type="ECO:0000313" key="3">
    <source>
        <dbReference type="Proteomes" id="UP000565579"/>
    </source>
</evidence>
<reference evidence="2 3" key="1">
    <citation type="submission" date="2020-08" db="EMBL/GenBank/DDBJ databases">
        <title>Sequencing the genomes of 1000 actinobacteria strains.</title>
        <authorList>
            <person name="Klenk H.-P."/>
        </authorList>
    </citation>
    <scope>NUCLEOTIDE SEQUENCE [LARGE SCALE GENOMIC DNA]</scope>
    <source>
        <strain evidence="2 3">DSM 43768</strain>
    </source>
</reference>
<organism evidence="2 3">
    <name type="scientific">Nonomuraea rubra</name>
    <dbReference type="NCBI Taxonomy" id="46180"/>
    <lineage>
        <taxon>Bacteria</taxon>
        <taxon>Bacillati</taxon>
        <taxon>Actinomycetota</taxon>
        <taxon>Actinomycetes</taxon>
        <taxon>Streptosporangiales</taxon>
        <taxon>Streptosporangiaceae</taxon>
        <taxon>Nonomuraea</taxon>
    </lineage>
</organism>
<accession>A0A7X0P6L8</accession>
<name>A0A7X0P6L8_9ACTN</name>
<dbReference type="AlphaFoldDB" id="A0A7X0P6L8"/>
<comment type="caution">
    <text evidence="2">The sequence shown here is derived from an EMBL/GenBank/DDBJ whole genome shotgun (WGS) entry which is preliminary data.</text>
</comment>
<evidence type="ECO:0000256" key="1">
    <source>
        <dbReference type="SAM" id="MobiDB-lite"/>
    </source>
</evidence>
<dbReference type="EMBL" id="JACHMI010000001">
    <property type="protein sequence ID" value="MBB6556242.1"/>
    <property type="molecule type" value="Genomic_DNA"/>
</dbReference>
<feature type="region of interest" description="Disordered" evidence="1">
    <location>
        <begin position="1"/>
        <end position="29"/>
    </location>
</feature>
<sequence length="136" mass="15067">MTHMDDLSSPNDREPGEPEEPEQAPPLDLDALEKLLDLAAGPDALPAWGQMVYIQVPDLIAELRAARQRIAEWEALEKREEWAVTGGPNFPAEPSGPPISPDKGVIAYVNRHAAAQLWRRMLSVHAWEPVDSEAPF</sequence>